<proteinExistence type="predicted"/>
<evidence type="ECO:0000313" key="6">
    <source>
        <dbReference type="EMBL" id="PIR92712.1"/>
    </source>
</evidence>
<evidence type="ECO:0000256" key="4">
    <source>
        <dbReference type="ARBA" id="ARBA00022833"/>
    </source>
</evidence>
<name>A0A2H0V0X6_9BACT</name>
<sequence>MHKKVLFIAGTHGDETIGTALLKKISKQRDIAALYDSVIGNPRACVQNKRFIEADLNRVAPGDVNSPIYEVSRASELVEMFKNFEYIIDFHETKANDRIVIIIPRFCRESLALALAIDISTILIWPPALPGTAAGPLTQYAPFGIEIECGTKNSFNKTLIKLEKIVKKFLENKIVRVRDNLALPLDVIKKKKFYLVYGKINPNEVNGVVLQDFGPVDTGQEKFTALLFGKHQNLKGYKMRPLDSREVLDILTGQ</sequence>
<evidence type="ECO:0000259" key="5">
    <source>
        <dbReference type="Pfam" id="PF24827"/>
    </source>
</evidence>
<comment type="caution">
    <text evidence="6">The sequence shown here is derived from an EMBL/GenBank/DDBJ whole genome shotgun (WGS) entry which is preliminary data.</text>
</comment>
<accession>A0A2H0V0X6</accession>
<gene>
    <name evidence="6" type="ORF">COU01_00365</name>
</gene>
<dbReference type="InterPro" id="IPR055438">
    <property type="entry name" value="AstE_AspA_cat"/>
</dbReference>
<dbReference type="PANTHER" id="PTHR15162">
    <property type="entry name" value="ASPARTOACYLASE"/>
    <property type="match status" value="1"/>
</dbReference>
<keyword evidence="4" id="KW-0862">Zinc</keyword>
<organism evidence="6 7">
    <name type="scientific">Candidatus Falkowbacteria bacterium CG10_big_fil_rev_8_21_14_0_10_44_15</name>
    <dbReference type="NCBI Taxonomy" id="1974569"/>
    <lineage>
        <taxon>Bacteria</taxon>
        <taxon>Candidatus Falkowiibacteriota</taxon>
    </lineage>
</organism>
<evidence type="ECO:0000313" key="7">
    <source>
        <dbReference type="Proteomes" id="UP000228510"/>
    </source>
</evidence>
<keyword evidence="3" id="KW-0378">Hydrolase</keyword>
<protein>
    <recommendedName>
        <fullName evidence="5">Succinylglutamate desuccinylase/Aspartoacylase catalytic domain-containing protein</fullName>
    </recommendedName>
</protein>
<dbReference type="PANTHER" id="PTHR15162:SF7">
    <property type="entry name" value="SUCCINYLGLUTAMATE DESUCCINYLASE"/>
    <property type="match status" value="1"/>
</dbReference>
<evidence type="ECO:0000256" key="3">
    <source>
        <dbReference type="ARBA" id="ARBA00022801"/>
    </source>
</evidence>
<dbReference type="GO" id="GO:0016788">
    <property type="term" value="F:hydrolase activity, acting on ester bonds"/>
    <property type="evidence" value="ECO:0007669"/>
    <property type="project" value="InterPro"/>
</dbReference>
<feature type="domain" description="Succinylglutamate desuccinylase/Aspartoacylase catalytic" evidence="5">
    <location>
        <begin position="3"/>
        <end position="166"/>
    </location>
</feature>
<dbReference type="Proteomes" id="UP000228510">
    <property type="component" value="Unassembled WGS sequence"/>
</dbReference>
<dbReference type="SUPFAM" id="SSF53187">
    <property type="entry name" value="Zn-dependent exopeptidases"/>
    <property type="match status" value="1"/>
</dbReference>
<dbReference type="InterPro" id="IPR050178">
    <property type="entry name" value="AspA/AstE_fam"/>
</dbReference>
<evidence type="ECO:0000256" key="1">
    <source>
        <dbReference type="ARBA" id="ARBA00001947"/>
    </source>
</evidence>
<dbReference type="GO" id="GO:0046872">
    <property type="term" value="F:metal ion binding"/>
    <property type="evidence" value="ECO:0007669"/>
    <property type="project" value="UniProtKB-KW"/>
</dbReference>
<dbReference type="Gene3D" id="3.40.630.10">
    <property type="entry name" value="Zn peptidases"/>
    <property type="match status" value="1"/>
</dbReference>
<dbReference type="EMBL" id="PFAT01000003">
    <property type="protein sequence ID" value="PIR92712.1"/>
    <property type="molecule type" value="Genomic_DNA"/>
</dbReference>
<dbReference type="GO" id="GO:0005829">
    <property type="term" value="C:cytosol"/>
    <property type="evidence" value="ECO:0007669"/>
    <property type="project" value="TreeGrafter"/>
</dbReference>
<reference evidence="7" key="1">
    <citation type="submission" date="2017-09" db="EMBL/GenBank/DDBJ databases">
        <title>Depth-based differentiation of microbial function through sediment-hosted aquifers and enrichment of novel symbionts in the deep terrestrial subsurface.</title>
        <authorList>
            <person name="Probst A.J."/>
            <person name="Ladd B."/>
            <person name="Jarett J.K."/>
            <person name="Geller-Mcgrath D.E."/>
            <person name="Sieber C.M.K."/>
            <person name="Emerson J.B."/>
            <person name="Anantharaman K."/>
            <person name="Thomas B.C."/>
            <person name="Malmstrom R."/>
            <person name="Stieglmeier M."/>
            <person name="Klingl A."/>
            <person name="Woyke T."/>
            <person name="Ryan C.M."/>
            <person name="Banfield J.F."/>
        </authorList>
    </citation>
    <scope>NUCLEOTIDE SEQUENCE [LARGE SCALE GENOMIC DNA]</scope>
</reference>
<evidence type="ECO:0000256" key="2">
    <source>
        <dbReference type="ARBA" id="ARBA00022723"/>
    </source>
</evidence>
<dbReference type="Pfam" id="PF24827">
    <property type="entry name" value="AstE_AspA_cat"/>
    <property type="match status" value="1"/>
</dbReference>
<comment type="cofactor">
    <cofactor evidence="1">
        <name>Zn(2+)</name>
        <dbReference type="ChEBI" id="CHEBI:29105"/>
    </cofactor>
</comment>
<dbReference type="AlphaFoldDB" id="A0A2H0V0X6"/>
<keyword evidence="2" id="KW-0479">Metal-binding</keyword>